<evidence type="ECO:0000256" key="1">
    <source>
        <dbReference type="SAM" id="MobiDB-lite"/>
    </source>
</evidence>
<dbReference type="Pfam" id="PF11259">
    <property type="entry name" value="DUF3060"/>
    <property type="match status" value="1"/>
</dbReference>
<dbReference type="PROSITE" id="PS51257">
    <property type="entry name" value="PROKAR_LIPOPROTEIN"/>
    <property type="match status" value="1"/>
</dbReference>
<comment type="caution">
    <text evidence="2">The sequence shown here is derived from an EMBL/GenBank/DDBJ whole genome shotgun (WGS) entry which is preliminary data.</text>
</comment>
<dbReference type="RefSeq" id="WP_122148236.1">
    <property type="nucleotide sequence ID" value="NZ_RFFI01000015.1"/>
</dbReference>
<feature type="region of interest" description="Disordered" evidence="1">
    <location>
        <begin position="31"/>
        <end position="55"/>
    </location>
</feature>
<name>A0A3M2JRU8_9CELL</name>
<dbReference type="EMBL" id="RFFI01000015">
    <property type="protein sequence ID" value="RMI13455.1"/>
    <property type="molecule type" value="Genomic_DNA"/>
</dbReference>
<dbReference type="Proteomes" id="UP000269289">
    <property type="component" value="Unassembled WGS sequence"/>
</dbReference>
<protein>
    <submittedName>
        <fullName evidence="2">DUF3060 domain-containing protein</fullName>
    </submittedName>
</protein>
<sequence>MTRLRAGVLTLGCAAVLLGGCSVEVVDDDATRPADAPGTTDPTKPGLPGGTSAATGLPTRADLLRDLRTEHTCGGGDLDLPVAGTTAEVVDDCATLTVSGAAAVVVAGEVTDLVVAGAGATVVVRSAASVTIDAADVTVAWEGGSPRVTDHAAGGTYGTAAP</sequence>
<proteinExistence type="predicted"/>
<gene>
    <name evidence="2" type="ORF">EBM89_04370</name>
</gene>
<dbReference type="AlphaFoldDB" id="A0A3M2JRU8"/>
<evidence type="ECO:0000313" key="2">
    <source>
        <dbReference type="EMBL" id="RMI13455.1"/>
    </source>
</evidence>
<evidence type="ECO:0000313" key="3">
    <source>
        <dbReference type="Proteomes" id="UP000269289"/>
    </source>
</evidence>
<organism evidence="2 3">
    <name type="scientific">Cellulomonas triticagri</name>
    <dbReference type="NCBI Taxonomy" id="2483352"/>
    <lineage>
        <taxon>Bacteria</taxon>
        <taxon>Bacillati</taxon>
        <taxon>Actinomycetota</taxon>
        <taxon>Actinomycetes</taxon>
        <taxon>Micrococcales</taxon>
        <taxon>Cellulomonadaceae</taxon>
        <taxon>Cellulomonas</taxon>
    </lineage>
</organism>
<reference evidence="2 3" key="1">
    <citation type="submission" date="2018-10" db="EMBL/GenBank/DDBJ databases">
        <title>Isolation, diversity and antifungal activity of actinobacteria from wheat.</title>
        <authorList>
            <person name="Han C."/>
        </authorList>
    </citation>
    <scope>NUCLEOTIDE SEQUENCE [LARGE SCALE GENOMIC DNA]</scope>
    <source>
        <strain evidence="2 3">NEAU-YY56</strain>
    </source>
</reference>
<dbReference type="InterPro" id="IPR021417">
    <property type="entry name" value="DUF3060"/>
</dbReference>
<keyword evidence="3" id="KW-1185">Reference proteome</keyword>
<accession>A0A3M2JRU8</accession>